<dbReference type="InterPro" id="IPR035647">
    <property type="entry name" value="EFG_III/V"/>
</dbReference>
<reference evidence="10 11" key="1">
    <citation type="journal article" date="2018" name="Genome Biol. Evol.">
        <title>Multiple Roots of Fruiting Body Formation in Amoebozoa.</title>
        <authorList>
            <person name="Hillmann F."/>
            <person name="Forbes G."/>
            <person name="Novohradska S."/>
            <person name="Ferling I."/>
            <person name="Riege K."/>
            <person name="Groth M."/>
            <person name="Westermann M."/>
            <person name="Marz M."/>
            <person name="Spaller T."/>
            <person name="Winckler T."/>
            <person name="Schaap P."/>
            <person name="Glockner G."/>
        </authorList>
    </citation>
    <scope>NUCLEOTIDE SEQUENCE [LARGE SCALE GENOMIC DNA]</scope>
    <source>
        <strain evidence="10 11">Jena</strain>
    </source>
</reference>
<dbReference type="Pfam" id="PF00009">
    <property type="entry name" value="GTP_EFTU"/>
    <property type="match status" value="1"/>
</dbReference>
<dbReference type="GO" id="GO:0042256">
    <property type="term" value="P:cytosolic ribosome assembly"/>
    <property type="evidence" value="ECO:0007669"/>
    <property type="project" value="UniProtKB-ARBA"/>
</dbReference>
<dbReference type="InParanoid" id="A0A2P6NA89"/>
<dbReference type="InterPro" id="IPR041095">
    <property type="entry name" value="EFG_II"/>
</dbReference>
<comment type="function">
    <text evidence="7">Catalyzes the GTP-dependent ribosomal translocation step during translation elongation. During this step, the ribosome changes from the pre-translocational (PRE) to the post-translocational (POST) state as the newly formed A-site-bound peptidyl-tRNA and P-site-bound deacylated tRNA move to the P and E sites, respectively. Catalyzes the coordinated movement of the two tRNA molecules, the mRNA and conformational changes in the ribosome.</text>
</comment>
<dbReference type="FunCoup" id="A0A2P6NA89">
    <property type="interactions" value="681"/>
</dbReference>
<dbReference type="SMART" id="SM00838">
    <property type="entry name" value="EFG_C"/>
    <property type="match status" value="1"/>
</dbReference>
<dbReference type="Pfam" id="PF25118">
    <property type="entry name" value="EFL1"/>
    <property type="match status" value="1"/>
</dbReference>
<dbReference type="SUPFAM" id="SSF50447">
    <property type="entry name" value="Translation proteins"/>
    <property type="match status" value="1"/>
</dbReference>
<dbReference type="OrthoDB" id="364892at2759"/>
<dbReference type="Pfam" id="PF00679">
    <property type="entry name" value="EFG_C"/>
    <property type="match status" value="1"/>
</dbReference>
<accession>A0A2P6NA89</accession>
<dbReference type="InterPro" id="IPR014721">
    <property type="entry name" value="Ribsml_uS5_D2-typ_fold_subgr"/>
</dbReference>
<gene>
    <name evidence="10" type="ORF">PROFUN_11417</name>
</gene>
<dbReference type="SUPFAM" id="SSF52540">
    <property type="entry name" value="P-loop containing nucleoside triphosphate hydrolases"/>
    <property type="match status" value="1"/>
</dbReference>
<dbReference type="AlphaFoldDB" id="A0A2P6NA89"/>
<keyword evidence="2" id="KW-0963">Cytoplasm</keyword>
<dbReference type="InterPro" id="IPR005517">
    <property type="entry name" value="Transl_elong_EFG/EF2_IV"/>
</dbReference>
<evidence type="ECO:0000256" key="4">
    <source>
        <dbReference type="ARBA" id="ARBA00022741"/>
    </source>
</evidence>
<dbReference type="PANTHER" id="PTHR42908">
    <property type="entry name" value="TRANSLATION ELONGATION FACTOR-RELATED"/>
    <property type="match status" value="1"/>
</dbReference>
<dbReference type="CDD" id="cd04096">
    <property type="entry name" value="eEF2_snRNP_like_C"/>
    <property type="match status" value="1"/>
</dbReference>
<dbReference type="FunFam" id="3.30.70.870:FF:000002">
    <property type="entry name" value="Translation elongation factor 2"/>
    <property type="match status" value="1"/>
</dbReference>
<dbReference type="GO" id="GO:0003924">
    <property type="term" value="F:GTPase activity"/>
    <property type="evidence" value="ECO:0007669"/>
    <property type="project" value="InterPro"/>
</dbReference>
<evidence type="ECO:0000259" key="9">
    <source>
        <dbReference type="PROSITE" id="PS51722"/>
    </source>
</evidence>
<dbReference type="InterPro" id="IPR009000">
    <property type="entry name" value="Transl_B-barrel_sf"/>
</dbReference>
<dbReference type="Pfam" id="PF03764">
    <property type="entry name" value="EFG_IV"/>
    <property type="match status" value="1"/>
</dbReference>
<dbReference type="PRINTS" id="PR00315">
    <property type="entry name" value="ELONGATNFCT"/>
</dbReference>
<sequence length="1004" mass="112821">MPAISGTVLSSLQYNTTNIRNICILAHVDHGMIITSPSSQWAQGKQLWKVRYLDNRPDEIARKITMKSSCISLLYQEKSLLELADGQVSVEEARKRSYLINLIDSPGHVDFSGEVSTAVRVCDGALVVVDAVEGEEPCLVINKIDRLITELNLTPVEAYEHLKRVLEQVNIIVGTLFSTEWFKELEEKASELESEGVIDFEEREEEKVYFSPEKGNVVFASAFDGWAFRIDDFCELYAKKLGVKSSTLQKTLWGDYYFNPKTKKIHQKNTTGKLPPMFVAFALNNIWEVYNAANNQDIPKREKICSALKLNVPPRELNSNDPAVVIQSIFSRWLPVSHGILAMVIQLLPNPREAQEIRVSKLWQPSVRSDQPGMNEKQKQLEDAMKSCDRNSDEVVAFVSKVFAADNTSIIGKPKQEGEASKSASVIRLEESNEKFVGFARIFSGTIKKGQKIKVMGPKWVQKYNPVEPKKYISELEVKELYLLMGRNLEQVDSVPAGNVFGIGGIEESIIKTATLSSTEYCPAFNVMTFGSSPIVRVAVESMNPQEMHRVIEGLKILNQADPCVEILVQETGEHVVVASGELHLERCLKDLRESYAKVDLRVSPPLVAFRETVTNDPSLRHRPNVKGVKTPNKLAMIKLSAIPLPENIRQFLEKNGTIIRKVFVEESSELRGETEAAAFRNQMIEEFKKAGGDWPLLLDQIWSFGPRRVGANLLINKISLGDVAEPWWTPITAKMSSEYNPKNKKKKKQEEQVQEEEEELVSQDIGSPKENVIEAVTLEEKQRLLKQYENSIMIGFQTATAAGPLCEEPMSGVCFVVEDIEFFKSNQSSIQQQYTTMGIGGLLISTMKQACRQAFLEKSDRLLEPVYNCDVQVSSEFMGKVYSVLGRRRARITNETMKENGSVLIEAILPATESFGLSEELLKSTSGAASTQLLFYGFEMLDQDPFFVATTEEELEDIGDNLGGEAPNIAKLYINNIRRRKGLSVEEKLVEKADKQRTISRNK</sequence>
<dbReference type="InterPro" id="IPR000640">
    <property type="entry name" value="EFG_V-like"/>
</dbReference>
<organism evidence="10 11">
    <name type="scientific">Planoprotostelium fungivorum</name>
    <dbReference type="NCBI Taxonomy" id="1890364"/>
    <lineage>
        <taxon>Eukaryota</taxon>
        <taxon>Amoebozoa</taxon>
        <taxon>Evosea</taxon>
        <taxon>Variosea</taxon>
        <taxon>Cavosteliida</taxon>
        <taxon>Cavosteliaceae</taxon>
        <taxon>Planoprotostelium</taxon>
    </lineage>
</organism>
<evidence type="ECO:0000256" key="8">
    <source>
        <dbReference type="ARBA" id="ARBA00081809"/>
    </source>
</evidence>
<evidence type="ECO:0000256" key="5">
    <source>
        <dbReference type="ARBA" id="ARBA00022801"/>
    </source>
</evidence>
<dbReference type="Pfam" id="PF03144">
    <property type="entry name" value="GTP_EFTU_D2"/>
    <property type="match status" value="1"/>
</dbReference>
<dbReference type="SUPFAM" id="SSF54211">
    <property type="entry name" value="Ribosomal protein S5 domain 2-like"/>
    <property type="match status" value="1"/>
</dbReference>
<evidence type="ECO:0000313" key="10">
    <source>
        <dbReference type="EMBL" id="PRP80862.1"/>
    </source>
</evidence>
<dbReference type="Pfam" id="PF14492">
    <property type="entry name" value="EFG_III"/>
    <property type="match status" value="1"/>
</dbReference>
<dbReference type="CDD" id="cd16268">
    <property type="entry name" value="EF2_II"/>
    <property type="match status" value="1"/>
</dbReference>
<evidence type="ECO:0000256" key="1">
    <source>
        <dbReference type="ARBA" id="ARBA00017891"/>
    </source>
</evidence>
<evidence type="ECO:0000256" key="2">
    <source>
        <dbReference type="ARBA" id="ARBA00022490"/>
    </source>
</evidence>
<dbReference type="STRING" id="1890364.A0A2P6NA89"/>
<dbReference type="Gene3D" id="3.30.70.240">
    <property type="match status" value="1"/>
</dbReference>
<evidence type="ECO:0000256" key="7">
    <source>
        <dbReference type="ARBA" id="ARBA00024731"/>
    </source>
</evidence>
<dbReference type="InterPro" id="IPR004161">
    <property type="entry name" value="EFTu-like_2"/>
</dbReference>
<dbReference type="Gene3D" id="3.40.50.300">
    <property type="entry name" value="P-loop containing nucleotide triphosphate hydrolases"/>
    <property type="match status" value="1"/>
</dbReference>
<dbReference type="InterPro" id="IPR000795">
    <property type="entry name" value="T_Tr_GTP-bd_dom"/>
</dbReference>
<evidence type="ECO:0000313" key="11">
    <source>
        <dbReference type="Proteomes" id="UP000241769"/>
    </source>
</evidence>
<dbReference type="GO" id="GO:1990904">
    <property type="term" value="C:ribonucleoprotein complex"/>
    <property type="evidence" value="ECO:0007669"/>
    <property type="project" value="TreeGrafter"/>
</dbReference>
<dbReference type="PROSITE" id="PS51722">
    <property type="entry name" value="G_TR_2"/>
    <property type="match status" value="1"/>
</dbReference>
<proteinExistence type="predicted"/>
<keyword evidence="10" id="KW-0251">Elongation factor</keyword>
<dbReference type="CDD" id="cd16261">
    <property type="entry name" value="EF2_snRNP_III"/>
    <property type="match status" value="1"/>
</dbReference>
<dbReference type="InterPro" id="IPR056752">
    <property type="entry name" value="EFL1"/>
</dbReference>
<keyword evidence="3" id="KW-0690">Ribosome biogenesis</keyword>
<dbReference type="Gene3D" id="3.30.230.10">
    <property type="match status" value="1"/>
</dbReference>
<protein>
    <recommendedName>
        <fullName evidence="1">Elongation factor 2</fullName>
    </recommendedName>
    <alternativeName>
        <fullName evidence="8">Elongation factor-like 1</fullName>
    </alternativeName>
</protein>
<evidence type="ECO:0000256" key="6">
    <source>
        <dbReference type="ARBA" id="ARBA00023134"/>
    </source>
</evidence>
<dbReference type="Gene3D" id="2.40.30.10">
    <property type="entry name" value="Translation factors"/>
    <property type="match status" value="1"/>
</dbReference>
<dbReference type="InterPro" id="IPR027417">
    <property type="entry name" value="P-loop_NTPase"/>
</dbReference>
<dbReference type="CDD" id="cd01681">
    <property type="entry name" value="aeEF2_snRNP_like_IV"/>
    <property type="match status" value="1"/>
</dbReference>
<dbReference type="GO" id="GO:0003746">
    <property type="term" value="F:translation elongation factor activity"/>
    <property type="evidence" value="ECO:0007669"/>
    <property type="project" value="UniProtKB-KW"/>
</dbReference>
<evidence type="ECO:0000256" key="3">
    <source>
        <dbReference type="ARBA" id="ARBA00022517"/>
    </source>
</evidence>
<keyword evidence="5" id="KW-0378">Hydrolase</keyword>
<dbReference type="GO" id="GO:0043022">
    <property type="term" value="F:ribosome binding"/>
    <property type="evidence" value="ECO:0007669"/>
    <property type="project" value="TreeGrafter"/>
</dbReference>
<dbReference type="SUPFAM" id="SSF54980">
    <property type="entry name" value="EF-G C-terminal domain-like"/>
    <property type="match status" value="2"/>
</dbReference>
<dbReference type="FunFam" id="3.30.70.240:FF:000006">
    <property type="entry name" value="Elongation factor like GTPase 1"/>
    <property type="match status" value="1"/>
</dbReference>
<comment type="caution">
    <text evidence="10">The sequence shown here is derived from an EMBL/GenBank/DDBJ whole genome shotgun (WGS) entry which is preliminary data.</text>
</comment>
<dbReference type="InterPro" id="IPR020568">
    <property type="entry name" value="Ribosomal_Su5_D2-typ_SF"/>
</dbReference>
<dbReference type="Proteomes" id="UP000241769">
    <property type="component" value="Unassembled WGS sequence"/>
</dbReference>
<feature type="domain" description="Tr-type G" evidence="9">
    <location>
        <begin position="17"/>
        <end position="247"/>
    </location>
</feature>
<dbReference type="Gene3D" id="3.30.70.870">
    <property type="entry name" value="Elongation Factor G (Translational Gtpase), domain 3"/>
    <property type="match status" value="1"/>
</dbReference>
<keyword evidence="11" id="KW-1185">Reference proteome</keyword>
<dbReference type="PANTHER" id="PTHR42908:SF3">
    <property type="entry name" value="ELONGATION FACTOR-LIKE GTPASE 1"/>
    <property type="match status" value="1"/>
</dbReference>
<name>A0A2P6NA89_9EUKA</name>
<dbReference type="GO" id="GO:0005525">
    <property type="term" value="F:GTP binding"/>
    <property type="evidence" value="ECO:0007669"/>
    <property type="project" value="UniProtKB-KW"/>
</dbReference>
<keyword evidence="6" id="KW-0342">GTP-binding</keyword>
<dbReference type="GO" id="GO:0005829">
    <property type="term" value="C:cytosol"/>
    <property type="evidence" value="ECO:0007669"/>
    <property type="project" value="TreeGrafter"/>
</dbReference>
<dbReference type="EMBL" id="MDYQ01000136">
    <property type="protein sequence ID" value="PRP80862.1"/>
    <property type="molecule type" value="Genomic_DNA"/>
</dbReference>
<keyword evidence="10" id="KW-0648">Protein biosynthesis</keyword>
<keyword evidence="4" id="KW-0547">Nucleotide-binding</keyword>